<reference evidence="5 6" key="1">
    <citation type="submission" date="2019-01" db="EMBL/GenBank/DDBJ databases">
        <authorList>
            <person name="Sayadi A."/>
        </authorList>
    </citation>
    <scope>NUCLEOTIDE SEQUENCE [LARGE SCALE GENOMIC DNA]</scope>
</reference>
<proteinExistence type="inferred from homology"/>
<dbReference type="InterPro" id="IPR023796">
    <property type="entry name" value="Serpin_dom"/>
</dbReference>
<evidence type="ECO:0000256" key="3">
    <source>
        <dbReference type="ARBA" id="ARBA00022900"/>
    </source>
</evidence>
<accession>A0A653D6N1</accession>
<dbReference type="GO" id="GO:0005615">
    <property type="term" value="C:extracellular space"/>
    <property type="evidence" value="ECO:0007669"/>
    <property type="project" value="InterPro"/>
</dbReference>
<keyword evidence="2" id="KW-0646">Protease inhibitor</keyword>
<dbReference type="InterPro" id="IPR042178">
    <property type="entry name" value="Serpin_sf_1"/>
</dbReference>
<sequence>MVKAVHIGPNQQEALKSITPKLNSAREDAKLLSANKMYVAEGFDINKSLQSTATDVYQAGLQNGISRITSTLLYNKQMADQLDAQTRLVLVNTLYFTANWVHPFTKELTSQKAILHFRNRNKECRDDAGRIPSELLALRLPEGQILELPFHDSNVTMTFVLPDSKTGLNDVSDKIQD</sequence>
<evidence type="ECO:0000256" key="1">
    <source>
        <dbReference type="ARBA" id="ARBA00009500"/>
    </source>
</evidence>
<dbReference type="OrthoDB" id="9518664at2759"/>
<keyword evidence="6" id="KW-1185">Reference proteome</keyword>
<protein>
    <recommendedName>
        <fullName evidence="4">Serpin domain-containing protein</fullName>
    </recommendedName>
</protein>
<evidence type="ECO:0000313" key="6">
    <source>
        <dbReference type="Proteomes" id="UP000410492"/>
    </source>
</evidence>
<dbReference type="InterPro" id="IPR036186">
    <property type="entry name" value="Serpin_sf"/>
</dbReference>
<dbReference type="EMBL" id="CAACVG010010451">
    <property type="protein sequence ID" value="VEN55849.1"/>
    <property type="molecule type" value="Genomic_DNA"/>
</dbReference>
<dbReference type="PANTHER" id="PTHR11461:SF211">
    <property type="entry name" value="GH10112P-RELATED"/>
    <property type="match status" value="1"/>
</dbReference>
<evidence type="ECO:0000259" key="4">
    <source>
        <dbReference type="Pfam" id="PF00079"/>
    </source>
</evidence>
<dbReference type="SUPFAM" id="SSF56574">
    <property type="entry name" value="Serpins"/>
    <property type="match status" value="1"/>
</dbReference>
<keyword evidence="3" id="KW-0722">Serine protease inhibitor</keyword>
<dbReference type="Gene3D" id="2.30.39.10">
    <property type="entry name" value="Alpha-1-antitrypsin, domain 1"/>
    <property type="match status" value="1"/>
</dbReference>
<organism evidence="5 6">
    <name type="scientific">Callosobruchus maculatus</name>
    <name type="common">Southern cowpea weevil</name>
    <name type="synonym">Pulse bruchid</name>
    <dbReference type="NCBI Taxonomy" id="64391"/>
    <lineage>
        <taxon>Eukaryota</taxon>
        <taxon>Metazoa</taxon>
        <taxon>Ecdysozoa</taxon>
        <taxon>Arthropoda</taxon>
        <taxon>Hexapoda</taxon>
        <taxon>Insecta</taxon>
        <taxon>Pterygota</taxon>
        <taxon>Neoptera</taxon>
        <taxon>Endopterygota</taxon>
        <taxon>Coleoptera</taxon>
        <taxon>Polyphaga</taxon>
        <taxon>Cucujiformia</taxon>
        <taxon>Chrysomeloidea</taxon>
        <taxon>Chrysomelidae</taxon>
        <taxon>Bruchinae</taxon>
        <taxon>Bruchini</taxon>
        <taxon>Callosobruchus</taxon>
    </lineage>
</organism>
<dbReference type="InterPro" id="IPR042185">
    <property type="entry name" value="Serpin_sf_2"/>
</dbReference>
<evidence type="ECO:0000313" key="5">
    <source>
        <dbReference type="EMBL" id="VEN55849.1"/>
    </source>
</evidence>
<dbReference type="Pfam" id="PF00079">
    <property type="entry name" value="Serpin"/>
    <property type="match status" value="1"/>
</dbReference>
<dbReference type="PANTHER" id="PTHR11461">
    <property type="entry name" value="SERINE PROTEASE INHIBITOR, SERPIN"/>
    <property type="match status" value="1"/>
</dbReference>
<dbReference type="GO" id="GO:0004867">
    <property type="term" value="F:serine-type endopeptidase inhibitor activity"/>
    <property type="evidence" value="ECO:0007669"/>
    <property type="project" value="UniProtKB-KW"/>
</dbReference>
<dbReference type="AlphaFoldDB" id="A0A653D6N1"/>
<dbReference type="Proteomes" id="UP000410492">
    <property type="component" value="Unassembled WGS sequence"/>
</dbReference>
<dbReference type="InterPro" id="IPR000215">
    <property type="entry name" value="Serpin_fam"/>
</dbReference>
<name>A0A653D6N1_CALMS</name>
<evidence type="ECO:0000256" key="2">
    <source>
        <dbReference type="ARBA" id="ARBA00022690"/>
    </source>
</evidence>
<feature type="domain" description="Serpin" evidence="4">
    <location>
        <begin position="12"/>
        <end position="176"/>
    </location>
</feature>
<gene>
    <name evidence="5" type="ORF">CALMAC_LOCUS14917</name>
</gene>
<comment type="similarity">
    <text evidence="1">Belongs to the serpin family.</text>
</comment>
<dbReference type="Gene3D" id="3.30.497.10">
    <property type="entry name" value="Antithrombin, subunit I, domain 2"/>
    <property type="match status" value="2"/>
</dbReference>